<dbReference type="Pfam" id="PF13911">
    <property type="entry name" value="AhpC-TSA_2"/>
    <property type="match status" value="1"/>
</dbReference>
<feature type="compositionally biased region" description="Basic and acidic residues" evidence="1">
    <location>
        <begin position="580"/>
        <end position="596"/>
    </location>
</feature>
<feature type="compositionally biased region" description="Pro residues" evidence="1">
    <location>
        <begin position="302"/>
        <end position="312"/>
    </location>
</feature>
<reference evidence="2 3" key="1">
    <citation type="journal article" date="2015" name="Sci. Rep.">
        <title>Chromosome-level genome map provides insights into diverse defense mechanisms in the medicinal fungus Ganoderma sinense.</title>
        <authorList>
            <person name="Zhu Y."/>
            <person name="Xu J."/>
            <person name="Sun C."/>
            <person name="Zhou S."/>
            <person name="Xu H."/>
            <person name="Nelson D.R."/>
            <person name="Qian J."/>
            <person name="Song J."/>
            <person name="Luo H."/>
            <person name="Xiang L."/>
            <person name="Li Y."/>
            <person name="Xu Z."/>
            <person name="Ji A."/>
            <person name="Wang L."/>
            <person name="Lu S."/>
            <person name="Hayward A."/>
            <person name="Sun W."/>
            <person name="Li X."/>
            <person name="Schwartz D.C."/>
            <person name="Wang Y."/>
            <person name="Chen S."/>
        </authorList>
    </citation>
    <scope>NUCLEOTIDE SEQUENCE [LARGE SCALE GENOMIC DNA]</scope>
    <source>
        <strain evidence="2 3">ZZ0214-1</strain>
    </source>
</reference>
<feature type="compositionally biased region" description="Basic and acidic residues" evidence="1">
    <location>
        <begin position="1165"/>
        <end position="1194"/>
    </location>
</feature>
<dbReference type="SUPFAM" id="SSF52833">
    <property type="entry name" value="Thioredoxin-like"/>
    <property type="match status" value="1"/>
</dbReference>
<sequence length="1279" mass="139568">MTPDDTLTTSSVSVRERSESLSPRTFVSELPPPSSSKDAFEESDLHSHSLQRMTVVEGGHTIIESGGLIEREVSQIRSADFPMLLGTSAPDSSVPVLVPPPRPLPVPSESEPEQRFSLDSRRRSGAGLGSRRDSITNRLRRSSFLGRVRKMSDPSPPSRTKKLPLHETSSSYASGGHVVRSAVGSMIVVGSSSSPEVVRVSSLTRETSDTKRAKMAHRKSLSHVSLGVTPLPTVNFGPTASPGFPTENVSMTSTLVGGDPDQDEYDAPTNANLVPFRPLQPPQPEPVAQRPQTVAQALELTPLPPKDAPLPPIRKDTRLPTPPRETWRSSRAPVPPSGTEYDRRRETQHARTHGVVYNEDLAPEAASHATLTRPSTLISTAHASAEMEMDEVVLMRHSRLERSTNYEPEQASPSPPLLSNSLLARPTSTTATISHVAPAAPVPLVSPSPISAHLNAPVLSVAVQPVRSDIVSRRGPSPPSPLRRSSPLPPRRFPESPLPAPPEELEPATPAPLPLSPPRRMDADLPTPLPQPPLPQPPPPPSLPPALPVARAPLDGVERSEKPPAPISAPIRPLSPYESLPRRSEERRASDNRQERATTTYFPVAQARPPSPPPPPSPQPATGPPMTSPNANRSRTKVGQSGTPYNSLRQRRPGQAQGTTQTASHTQLPFRPTSPSPPLPVPTRAQSPQPASAPRPQPALASHHNAPAPAPATIAAPTRAQSPQPLVVTSRAQSPTPRRPQSPPVQVGTPSGQQALMRAAAPLPPPPSSYTSHGNGLLQARSFASQPSSMDHDVDRERSRSNVPAMSTESAMTSPPYAASVESTPLPLPNTPSTTFAHPYRASTTTKQHVRSSRGLSEPETATRPRTVKSGRSHCRDRGMVEETAMATFDEHAGLTKDQLQRAAALTVVSQSGVRVPFGDLFRERKTIVIFIRHFWCAACQDYMYSISRNVDYHALQRAGIDVVIIGNGSPGMIKSYRNIFRTPIPMYTDPTLRLYATLGMTCRSNDPGPDVEKGEYVRHGVIGGLAMVVRNFLRVRMPVWERGGDSLQLGGEFVLGPGSSYAYAHRMTTTRSHAPIREVLRAAGYHRMVSPEASGYGGLSFTHEEEEAWMQDRRRSLARLRAKREKRRQVGMPGEPEVYGPELGYGSDAGSGSVSVNGSWTSSAEKHEFQEQLAKKQGRERERGREQDRSVRSKEKRQRRSLQVANPDVRSDHYDHHEHDHHDHRKHHSGARAHGSRNDTNRDDWQGGKISVEYLNRHGRREDGYETEDGAAYTRRQD</sequence>
<dbReference type="InterPro" id="IPR036249">
    <property type="entry name" value="Thioredoxin-like_sf"/>
</dbReference>
<feature type="compositionally biased region" description="Basic and acidic residues" evidence="1">
    <location>
        <begin position="1237"/>
        <end position="1247"/>
    </location>
</feature>
<comment type="caution">
    <text evidence="2">The sequence shown here is derived from an EMBL/GenBank/DDBJ whole genome shotgun (WGS) entry which is preliminary data.</text>
</comment>
<feature type="region of interest" description="Disordered" evidence="1">
    <location>
        <begin position="469"/>
        <end position="875"/>
    </location>
</feature>
<feature type="region of interest" description="Disordered" evidence="1">
    <location>
        <begin position="403"/>
        <end position="422"/>
    </location>
</feature>
<feature type="compositionally biased region" description="Polar residues" evidence="1">
    <location>
        <begin position="628"/>
        <end position="648"/>
    </location>
</feature>
<dbReference type="AlphaFoldDB" id="A0A2G8SNQ5"/>
<evidence type="ECO:0000256" key="1">
    <source>
        <dbReference type="SAM" id="MobiDB-lite"/>
    </source>
</evidence>
<evidence type="ECO:0008006" key="4">
    <source>
        <dbReference type="Google" id="ProtNLM"/>
    </source>
</evidence>
<feature type="compositionally biased region" description="Polar residues" evidence="1">
    <location>
        <begin position="656"/>
        <end position="667"/>
    </location>
</feature>
<name>A0A2G8SNQ5_9APHY</name>
<feature type="compositionally biased region" description="Basic and acidic residues" evidence="1">
    <location>
        <begin position="1210"/>
        <end position="1222"/>
    </location>
</feature>
<evidence type="ECO:0000313" key="2">
    <source>
        <dbReference type="EMBL" id="PIL35379.1"/>
    </source>
</evidence>
<feature type="region of interest" description="Disordered" evidence="1">
    <location>
        <begin position="239"/>
        <end position="347"/>
    </location>
</feature>
<accession>A0A2G8SNQ5</accession>
<dbReference type="STRING" id="1077348.A0A2G8SNQ5"/>
<organism evidence="2 3">
    <name type="scientific">Ganoderma sinense ZZ0214-1</name>
    <dbReference type="NCBI Taxonomy" id="1077348"/>
    <lineage>
        <taxon>Eukaryota</taxon>
        <taxon>Fungi</taxon>
        <taxon>Dikarya</taxon>
        <taxon>Basidiomycota</taxon>
        <taxon>Agaricomycotina</taxon>
        <taxon>Agaricomycetes</taxon>
        <taxon>Polyporales</taxon>
        <taxon>Polyporaceae</taxon>
        <taxon>Ganoderma</taxon>
    </lineage>
</organism>
<feature type="compositionally biased region" description="Polar residues" evidence="1">
    <location>
        <begin position="801"/>
        <end position="813"/>
    </location>
</feature>
<evidence type="ECO:0000313" key="3">
    <source>
        <dbReference type="Proteomes" id="UP000230002"/>
    </source>
</evidence>
<feature type="compositionally biased region" description="Low complexity" evidence="1">
    <location>
        <begin position="698"/>
        <end position="720"/>
    </location>
</feature>
<feature type="compositionally biased region" description="Basic and acidic residues" evidence="1">
    <location>
        <begin position="112"/>
        <end position="122"/>
    </location>
</feature>
<proteinExistence type="predicted"/>
<keyword evidence="3" id="KW-1185">Reference proteome</keyword>
<dbReference type="Proteomes" id="UP000230002">
    <property type="component" value="Unassembled WGS sequence"/>
</dbReference>
<feature type="region of interest" description="Disordered" evidence="1">
    <location>
        <begin position="1123"/>
        <end position="1279"/>
    </location>
</feature>
<dbReference type="CDD" id="cd02970">
    <property type="entry name" value="PRX_like2"/>
    <property type="match status" value="1"/>
</dbReference>
<dbReference type="PANTHER" id="PTHR28630:SF3">
    <property type="entry name" value="PEROXIREDOXIN-LIKE 2C"/>
    <property type="match status" value="1"/>
</dbReference>
<dbReference type="PANTHER" id="PTHR28630">
    <property type="match status" value="1"/>
</dbReference>
<gene>
    <name evidence="2" type="ORF">GSI_02105</name>
</gene>
<feature type="compositionally biased region" description="Basic and acidic residues" evidence="1">
    <location>
        <begin position="790"/>
        <end position="800"/>
    </location>
</feature>
<dbReference type="OrthoDB" id="40334at2759"/>
<feature type="compositionally biased region" description="Pro residues" evidence="1">
    <location>
        <begin position="527"/>
        <end position="547"/>
    </location>
</feature>
<dbReference type="EMBL" id="AYKW01000003">
    <property type="protein sequence ID" value="PIL35379.1"/>
    <property type="molecule type" value="Genomic_DNA"/>
</dbReference>
<dbReference type="Gene3D" id="3.40.30.10">
    <property type="entry name" value="Glutaredoxin"/>
    <property type="match status" value="1"/>
</dbReference>
<feature type="compositionally biased region" description="Basic residues" evidence="1">
    <location>
        <begin position="1223"/>
        <end position="1236"/>
    </location>
</feature>
<dbReference type="InterPro" id="IPR032801">
    <property type="entry name" value="PXL2A/B/C"/>
</dbReference>
<feature type="compositionally biased region" description="Pro residues" evidence="1">
    <location>
        <begin position="609"/>
        <end position="627"/>
    </location>
</feature>
<protein>
    <recommendedName>
        <fullName evidence="4">AhpC/TSA antioxidant enzyme-domain-containing protein</fullName>
    </recommendedName>
</protein>
<feature type="region of interest" description="Disordered" evidence="1">
    <location>
        <begin position="87"/>
        <end position="172"/>
    </location>
</feature>
<feature type="compositionally biased region" description="Polar residues" evidence="1">
    <location>
        <begin position="1151"/>
        <end position="1164"/>
    </location>
</feature>
<feature type="compositionally biased region" description="Pro residues" evidence="1">
    <location>
        <begin position="476"/>
        <end position="502"/>
    </location>
</feature>
<feature type="compositionally biased region" description="Pro residues" evidence="1">
    <location>
        <begin position="97"/>
        <end position="106"/>
    </location>
</feature>
<feature type="region of interest" description="Disordered" evidence="1">
    <location>
        <begin position="1"/>
        <end position="46"/>
    </location>
</feature>
<feature type="compositionally biased region" description="Pro residues" evidence="1">
    <location>
        <begin position="672"/>
        <end position="681"/>
    </location>
</feature>